<dbReference type="GO" id="GO:0016020">
    <property type="term" value="C:membrane"/>
    <property type="evidence" value="ECO:0007669"/>
    <property type="project" value="UniProtKB-SubCell"/>
</dbReference>
<dbReference type="InterPro" id="IPR000276">
    <property type="entry name" value="GPCR_Rhodpsn"/>
</dbReference>
<dbReference type="Proteomes" id="UP000677054">
    <property type="component" value="Unassembled WGS sequence"/>
</dbReference>
<gene>
    <name evidence="12" type="ORF">DSTB1V02_LOCUS8021</name>
</gene>
<evidence type="ECO:0000256" key="7">
    <source>
        <dbReference type="ARBA" id="ARBA00023170"/>
    </source>
</evidence>
<evidence type="ECO:0000313" key="12">
    <source>
        <dbReference type="EMBL" id="CAD7248201.1"/>
    </source>
</evidence>
<evidence type="ECO:0000256" key="1">
    <source>
        <dbReference type="ARBA" id="ARBA00004141"/>
    </source>
</evidence>
<sequence length="107" mass="11524">MEHRCLRKTATVFVLNLAAADLGNSLMHSMATVSSLSHGWQFGKAGCKFYAGMVGLFGLVSIATLSAIAVERCLVIVPPSAKSSKPTPRFAKKPHKTIEKDLFFATI</sequence>
<keyword evidence="13" id="KW-1185">Reference proteome</keyword>
<accession>A0A7R8XLE4</accession>
<dbReference type="PROSITE" id="PS00237">
    <property type="entry name" value="G_PROTEIN_RECEP_F1_1"/>
    <property type="match status" value="1"/>
</dbReference>
<evidence type="ECO:0000256" key="9">
    <source>
        <dbReference type="ARBA" id="ARBA00023305"/>
    </source>
</evidence>
<dbReference type="EMBL" id="CAJPEV010001740">
    <property type="protein sequence ID" value="CAG0894135.1"/>
    <property type="molecule type" value="Genomic_DNA"/>
</dbReference>
<keyword evidence="8" id="KW-0807">Transducer</keyword>
<dbReference type="Gene3D" id="1.20.1070.10">
    <property type="entry name" value="Rhodopsin 7-helix transmembrane proteins"/>
    <property type="match status" value="1"/>
</dbReference>
<feature type="domain" description="G-protein coupled receptors family 1 profile" evidence="11">
    <location>
        <begin position="1"/>
        <end position="107"/>
    </location>
</feature>
<feature type="transmembrane region" description="Helical" evidence="10">
    <location>
        <begin position="49"/>
        <end position="70"/>
    </location>
</feature>
<reference evidence="12" key="1">
    <citation type="submission" date="2020-11" db="EMBL/GenBank/DDBJ databases">
        <authorList>
            <person name="Tran Van P."/>
        </authorList>
    </citation>
    <scope>NUCLEOTIDE SEQUENCE</scope>
</reference>
<evidence type="ECO:0000256" key="2">
    <source>
        <dbReference type="ARBA" id="ARBA00010663"/>
    </source>
</evidence>
<evidence type="ECO:0000256" key="5">
    <source>
        <dbReference type="ARBA" id="ARBA00023040"/>
    </source>
</evidence>
<dbReference type="Pfam" id="PF00001">
    <property type="entry name" value="7tm_1"/>
    <property type="match status" value="1"/>
</dbReference>
<dbReference type="InterPro" id="IPR050125">
    <property type="entry name" value="GPCR_opsins"/>
</dbReference>
<dbReference type="OrthoDB" id="9996086at2759"/>
<keyword evidence="4 10" id="KW-1133">Transmembrane helix</keyword>
<evidence type="ECO:0000256" key="3">
    <source>
        <dbReference type="ARBA" id="ARBA00022692"/>
    </source>
</evidence>
<keyword evidence="9" id="KW-0716">Sensory transduction</keyword>
<dbReference type="GO" id="GO:0004930">
    <property type="term" value="F:G protein-coupled receptor activity"/>
    <property type="evidence" value="ECO:0007669"/>
    <property type="project" value="UniProtKB-KW"/>
</dbReference>
<keyword evidence="9" id="KW-0844">Vision</keyword>
<dbReference type="PANTHER" id="PTHR24240">
    <property type="entry name" value="OPSIN"/>
    <property type="match status" value="1"/>
</dbReference>
<dbReference type="SUPFAM" id="SSF81321">
    <property type="entry name" value="Family A G protein-coupled receptor-like"/>
    <property type="match status" value="1"/>
</dbReference>
<comment type="similarity">
    <text evidence="2">Belongs to the G-protein coupled receptor 1 family.</text>
</comment>
<protein>
    <recommendedName>
        <fullName evidence="11">G-protein coupled receptors family 1 profile domain-containing protein</fullName>
    </recommendedName>
</protein>
<comment type="subcellular location">
    <subcellularLocation>
        <location evidence="1">Membrane</location>
        <topology evidence="1">Multi-pass membrane protein</topology>
    </subcellularLocation>
</comment>
<keyword evidence="3 10" id="KW-0812">Transmembrane</keyword>
<evidence type="ECO:0000259" key="11">
    <source>
        <dbReference type="PROSITE" id="PS50262"/>
    </source>
</evidence>
<dbReference type="EMBL" id="LR901257">
    <property type="protein sequence ID" value="CAD7248201.1"/>
    <property type="molecule type" value="Genomic_DNA"/>
</dbReference>
<dbReference type="GO" id="GO:0007601">
    <property type="term" value="P:visual perception"/>
    <property type="evidence" value="ECO:0007669"/>
    <property type="project" value="UniProtKB-KW"/>
</dbReference>
<dbReference type="PROSITE" id="PS50262">
    <property type="entry name" value="G_PROTEIN_RECEP_F1_2"/>
    <property type="match status" value="1"/>
</dbReference>
<proteinExistence type="inferred from homology"/>
<evidence type="ECO:0000256" key="4">
    <source>
        <dbReference type="ARBA" id="ARBA00022989"/>
    </source>
</evidence>
<keyword evidence="5" id="KW-0297">G-protein coupled receptor</keyword>
<evidence type="ECO:0000256" key="8">
    <source>
        <dbReference type="ARBA" id="ARBA00023224"/>
    </source>
</evidence>
<organism evidence="12">
    <name type="scientific">Darwinula stevensoni</name>
    <dbReference type="NCBI Taxonomy" id="69355"/>
    <lineage>
        <taxon>Eukaryota</taxon>
        <taxon>Metazoa</taxon>
        <taxon>Ecdysozoa</taxon>
        <taxon>Arthropoda</taxon>
        <taxon>Crustacea</taxon>
        <taxon>Oligostraca</taxon>
        <taxon>Ostracoda</taxon>
        <taxon>Podocopa</taxon>
        <taxon>Podocopida</taxon>
        <taxon>Darwinulocopina</taxon>
        <taxon>Darwinuloidea</taxon>
        <taxon>Darwinulidae</taxon>
        <taxon>Darwinula</taxon>
    </lineage>
</organism>
<dbReference type="AlphaFoldDB" id="A0A7R8XLE4"/>
<dbReference type="InterPro" id="IPR017452">
    <property type="entry name" value="GPCR_Rhodpsn_7TM"/>
</dbReference>
<keyword evidence="7" id="KW-0675">Receptor</keyword>
<keyword evidence="6 10" id="KW-0472">Membrane</keyword>
<evidence type="ECO:0000313" key="13">
    <source>
        <dbReference type="Proteomes" id="UP000677054"/>
    </source>
</evidence>
<name>A0A7R8XLE4_9CRUS</name>
<evidence type="ECO:0000256" key="10">
    <source>
        <dbReference type="SAM" id="Phobius"/>
    </source>
</evidence>
<evidence type="ECO:0000256" key="6">
    <source>
        <dbReference type="ARBA" id="ARBA00023136"/>
    </source>
</evidence>